<feature type="region of interest" description="Disordered" evidence="1">
    <location>
        <begin position="136"/>
        <end position="181"/>
    </location>
</feature>
<dbReference type="EMBL" id="BRYB01002070">
    <property type="protein sequence ID" value="GMI39157.1"/>
    <property type="molecule type" value="Genomic_DNA"/>
</dbReference>
<sequence>MWKPGDSQPASKSKASAKSTSAAAAGPASNPPAAPATLSGATRGMKFMNRNKAPAAAAAPAPAPAPAAAPPSSATGDAAAVTLDNAWSIVTPSSSSSSSSAPSPPLLTVSLGGGGALPLPRISFGGAFPYAETLRAKRGEDERAERKSKKAGAVTDAEMVEFMKRNGGMNTKGGKAKRKKP</sequence>
<feature type="compositionally biased region" description="Basic and acidic residues" evidence="1">
    <location>
        <begin position="136"/>
        <end position="145"/>
    </location>
</feature>
<reference evidence="2 3" key="1">
    <citation type="journal article" date="2023" name="Commun. Biol.">
        <title>Genome analysis of Parmales, the sister group of diatoms, reveals the evolutionary specialization of diatoms from phago-mixotrophs to photoautotrophs.</title>
        <authorList>
            <person name="Ban H."/>
            <person name="Sato S."/>
            <person name="Yoshikawa S."/>
            <person name="Yamada K."/>
            <person name="Nakamura Y."/>
            <person name="Ichinomiya M."/>
            <person name="Sato N."/>
            <person name="Blanc-Mathieu R."/>
            <person name="Endo H."/>
            <person name="Kuwata A."/>
            <person name="Ogata H."/>
        </authorList>
    </citation>
    <scope>NUCLEOTIDE SEQUENCE [LARGE SCALE GENOMIC DNA]</scope>
</reference>
<name>A0ABQ6N3T3_9STRA</name>
<keyword evidence="3" id="KW-1185">Reference proteome</keyword>
<protein>
    <submittedName>
        <fullName evidence="2">Uncharacterized protein</fullName>
    </submittedName>
</protein>
<evidence type="ECO:0000256" key="1">
    <source>
        <dbReference type="SAM" id="MobiDB-lite"/>
    </source>
</evidence>
<proteinExistence type="predicted"/>
<feature type="region of interest" description="Disordered" evidence="1">
    <location>
        <begin position="1"/>
        <end position="76"/>
    </location>
</feature>
<evidence type="ECO:0000313" key="3">
    <source>
        <dbReference type="Proteomes" id="UP001165060"/>
    </source>
</evidence>
<comment type="caution">
    <text evidence="2">The sequence shown here is derived from an EMBL/GenBank/DDBJ whole genome shotgun (WGS) entry which is preliminary data.</text>
</comment>
<evidence type="ECO:0000313" key="2">
    <source>
        <dbReference type="EMBL" id="GMI39157.1"/>
    </source>
</evidence>
<gene>
    <name evidence="2" type="ORF">TeGR_g9603</name>
</gene>
<feature type="compositionally biased region" description="Low complexity" evidence="1">
    <location>
        <begin position="9"/>
        <end position="28"/>
    </location>
</feature>
<organism evidence="2 3">
    <name type="scientific">Tetraparma gracilis</name>
    <dbReference type="NCBI Taxonomy" id="2962635"/>
    <lineage>
        <taxon>Eukaryota</taxon>
        <taxon>Sar</taxon>
        <taxon>Stramenopiles</taxon>
        <taxon>Ochrophyta</taxon>
        <taxon>Bolidophyceae</taxon>
        <taxon>Parmales</taxon>
        <taxon>Triparmaceae</taxon>
        <taxon>Tetraparma</taxon>
    </lineage>
</organism>
<dbReference type="Proteomes" id="UP001165060">
    <property type="component" value="Unassembled WGS sequence"/>
</dbReference>
<accession>A0ABQ6N3T3</accession>